<dbReference type="Gene3D" id="1.25.40.390">
    <property type="match status" value="1"/>
</dbReference>
<dbReference type="RefSeq" id="WP_282904436.1">
    <property type="nucleotide sequence ID" value="NZ_CP124855.1"/>
</dbReference>
<reference evidence="1 2" key="1">
    <citation type="submission" date="2023-05" db="EMBL/GenBank/DDBJ databases">
        <title>Genomic insight into Chryseobacterium sp. wdc7 isolated forest soil (Gotjawal).</title>
        <authorList>
            <person name="Park S.-J."/>
        </authorList>
    </citation>
    <scope>NUCLEOTIDE SEQUENCE [LARGE SCALE GENOMIC DNA]</scope>
    <source>
        <strain evidence="2">wdc7</strain>
    </source>
</reference>
<keyword evidence="2" id="KW-1185">Reference proteome</keyword>
<protein>
    <submittedName>
        <fullName evidence="1">SusD/RagB family nutrient-binding outer membrane lipoprotein</fullName>
    </submittedName>
</protein>
<evidence type="ECO:0000313" key="1">
    <source>
        <dbReference type="EMBL" id="WHF51044.1"/>
    </source>
</evidence>
<dbReference type="Proteomes" id="UP001241656">
    <property type="component" value="Chromosome"/>
</dbReference>
<organism evidence="1 2">
    <name type="scientific">Chryseobacterium gotjawalense</name>
    <dbReference type="NCBI Taxonomy" id="3042315"/>
    <lineage>
        <taxon>Bacteria</taxon>
        <taxon>Pseudomonadati</taxon>
        <taxon>Bacteroidota</taxon>
        <taxon>Flavobacteriia</taxon>
        <taxon>Flavobacteriales</taxon>
        <taxon>Weeksellaceae</taxon>
        <taxon>Chryseobacterium group</taxon>
        <taxon>Chryseobacterium</taxon>
    </lineage>
</organism>
<accession>A0ABY8RC26</accession>
<dbReference type="SUPFAM" id="SSF48452">
    <property type="entry name" value="TPR-like"/>
    <property type="match status" value="1"/>
</dbReference>
<gene>
    <name evidence="1" type="ORF">QGN23_11465</name>
</gene>
<dbReference type="Pfam" id="PF12771">
    <property type="entry name" value="SusD-like_2"/>
    <property type="match status" value="1"/>
</dbReference>
<dbReference type="EMBL" id="CP124855">
    <property type="protein sequence ID" value="WHF51044.1"/>
    <property type="molecule type" value="Genomic_DNA"/>
</dbReference>
<sequence>MKKYILLSFVGLALVSCRLDDNLNPNKVLADQATPGLRLSGASVTAYAVQAGTMNGLGNAWTNAWSGNFATFGNPFTTESNLDITTTYRQTIFTDTYKAVTRFQRIIDFGATAPNYVAIAKIQKAYYMQILVDLYGNIPFSEAFKESDNPTPKYDKDVDIYKALVAELLEARALIASTPATAAFKVEATSDPIFKGNMVKWNEFCNTVMLKYAIHLANTTNADGIALRNQIISALAGASYISGDVTINPGYSNASADTQNPLYLNFGRLTYAGAVDTQAYQLMTASDHAVKSLQGDPSKITSGVTDSRIGYLFTTGVKYNGTAAGGATGYYGFPQGMTNDDYKVFLGYTVNDRKPVIGNFSFLGGNFVPASGASANGFLMLRSESEFLQAEAALRGYAGFAGDQAHFEQGIRYSFIFDYTQVDPAAANTTAANAAATAYIASAAAKVKVGWAGTVDNKIAAIQYQRWVALMNYNGIESYINYLRTGYPETPLATTTVKANKPWRLLYPSAEYSSNSANVPVVSQAEVFTKNATTPFIYK</sequence>
<keyword evidence="1" id="KW-0449">Lipoprotein</keyword>
<proteinExistence type="predicted"/>
<name>A0ABY8RC26_9FLAO</name>
<dbReference type="InterPro" id="IPR041662">
    <property type="entry name" value="SusD-like_2"/>
</dbReference>
<evidence type="ECO:0000313" key="2">
    <source>
        <dbReference type="Proteomes" id="UP001241656"/>
    </source>
</evidence>
<dbReference type="InterPro" id="IPR011990">
    <property type="entry name" value="TPR-like_helical_dom_sf"/>
</dbReference>
<dbReference type="PROSITE" id="PS51257">
    <property type="entry name" value="PROKAR_LIPOPROTEIN"/>
    <property type="match status" value="1"/>
</dbReference>